<protein>
    <recommendedName>
        <fullName evidence="4">ABC transporter permease</fullName>
    </recommendedName>
</protein>
<evidence type="ECO:0000313" key="3">
    <source>
        <dbReference type="Proteomes" id="UP000215145"/>
    </source>
</evidence>
<dbReference type="AlphaFoldDB" id="A0A229NVI9"/>
<dbReference type="EMBL" id="NMUQ01000002">
    <property type="protein sequence ID" value="OXM13907.1"/>
    <property type="molecule type" value="Genomic_DNA"/>
</dbReference>
<accession>A0A229NVI9</accession>
<keyword evidence="1" id="KW-1133">Transmembrane helix</keyword>
<gene>
    <name evidence="2" type="ORF">CGZ75_12910</name>
</gene>
<dbReference type="Proteomes" id="UP000215145">
    <property type="component" value="Unassembled WGS sequence"/>
</dbReference>
<dbReference type="OrthoDB" id="2617300at2"/>
<organism evidence="2 3">
    <name type="scientific">Paenibacillus herberti</name>
    <dbReference type="NCBI Taxonomy" id="1619309"/>
    <lineage>
        <taxon>Bacteria</taxon>
        <taxon>Bacillati</taxon>
        <taxon>Bacillota</taxon>
        <taxon>Bacilli</taxon>
        <taxon>Bacillales</taxon>
        <taxon>Paenibacillaceae</taxon>
        <taxon>Paenibacillus</taxon>
    </lineage>
</organism>
<comment type="caution">
    <text evidence="2">The sequence shown here is derived from an EMBL/GenBank/DDBJ whole genome shotgun (WGS) entry which is preliminary data.</text>
</comment>
<feature type="transmembrane region" description="Helical" evidence="1">
    <location>
        <begin position="7"/>
        <end position="29"/>
    </location>
</feature>
<sequence length="151" mass="18020">MTYKTRLLWLIIFILLSSAAICLLSLFTIKPYRISGNGNLGLLFIPPFFIFLVGALFFCYLVIQKMRMNRFIPLTALFVFLIAGFQEYNFVRNRIHALGGWTDNPDSKVYRFGWLNQYTNDMWFNGYVWLMVFSVFVIVFYVKRVYWLRNE</sequence>
<feature type="transmembrane region" description="Helical" evidence="1">
    <location>
        <begin position="70"/>
        <end position="88"/>
    </location>
</feature>
<evidence type="ECO:0000256" key="1">
    <source>
        <dbReference type="SAM" id="Phobius"/>
    </source>
</evidence>
<keyword evidence="1" id="KW-0812">Transmembrane</keyword>
<feature type="transmembrane region" description="Helical" evidence="1">
    <location>
        <begin position="41"/>
        <end position="63"/>
    </location>
</feature>
<name>A0A229NVI9_9BACL</name>
<keyword evidence="3" id="KW-1185">Reference proteome</keyword>
<evidence type="ECO:0008006" key="4">
    <source>
        <dbReference type="Google" id="ProtNLM"/>
    </source>
</evidence>
<keyword evidence="1" id="KW-0472">Membrane</keyword>
<feature type="transmembrane region" description="Helical" evidence="1">
    <location>
        <begin position="122"/>
        <end position="142"/>
    </location>
</feature>
<evidence type="ECO:0000313" key="2">
    <source>
        <dbReference type="EMBL" id="OXM13907.1"/>
    </source>
</evidence>
<proteinExistence type="predicted"/>
<reference evidence="2 3" key="1">
    <citation type="submission" date="2017-07" db="EMBL/GenBank/DDBJ databases">
        <title>Paenibacillus herberti R33 genome sequencing and assembly.</title>
        <authorList>
            <person name="Su W."/>
        </authorList>
    </citation>
    <scope>NUCLEOTIDE SEQUENCE [LARGE SCALE GENOMIC DNA]</scope>
    <source>
        <strain evidence="2 3">R33</strain>
    </source>
</reference>